<dbReference type="InterPro" id="IPR018490">
    <property type="entry name" value="cNMP-bd_dom_sf"/>
</dbReference>
<dbReference type="PANTHER" id="PTHR24567:SF74">
    <property type="entry name" value="HTH-TYPE TRANSCRIPTIONAL REGULATOR ARCR"/>
    <property type="match status" value="1"/>
</dbReference>
<evidence type="ECO:0000313" key="6">
    <source>
        <dbReference type="EMBL" id="MFD1044093.1"/>
    </source>
</evidence>
<evidence type="ECO:0000256" key="3">
    <source>
        <dbReference type="ARBA" id="ARBA00023163"/>
    </source>
</evidence>
<dbReference type="EMBL" id="JBHTIS010000001">
    <property type="protein sequence ID" value="MFD1044093.1"/>
    <property type="molecule type" value="Genomic_DNA"/>
</dbReference>
<feature type="domain" description="HTH crp-type" evidence="5">
    <location>
        <begin position="134"/>
        <end position="208"/>
    </location>
</feature>
<dbReference type="PANTHER" id="PTHR24567">
    <property type="entry name" value="CRP FAMILY TRANSCRIPTIONAL REGULATORY PROTEIN"/>
    <property type="match status" value="1"/>
</dbReference>
<dbReference type="InterPro" id="IPR018488">
    <property type="entry name" value="cNMP-bd_CS"/>
</dbReference>
<evidence type="ECO:0000259" key="4">
    <source>
        <dbReference type="PROSITE" id="PS50042"/>
    </source>
</evidence>
<name>A0ABW3M0L0_9PSEU</name>
<dbReference type="InterPro" id="IPR036388">
    <property type="entry name" value="WH-like_DNA-bd_sf"/>
</dbReference>
<reference evidence="7" key="1">
    <citation type="journal article" date="2019" name="Int. J. Syst. Evol. Microbiol.">
        <title>The Global Catalogue of Microorganisms (GCM) 10K type strain sequencing project: providing services to taxonomists for standard genome sequencing and annotation.</title>
        <authorList>
            <consortium name="The Broad Institute Genomics Platform"/>
            <consortium name="The Broad Institute Genome Sequencing Center for Infectious Disease"/>
            <person name="Wu L."/>
            <person name="Ma J."/>
        </authorList>
    </citation>
    <scope>NUCLEOTIDE SEQUENCE [LARGE SCALE GENOMIC DNA]</scope>
    <source>
        <strain evidence="7">JCM 31486</strain>
    </source>
</reference>
<dbReference type="SMART" id="SM00100">
    <property type="entry name" value="cNMP"/>
    <property type="match status" value="1"/>
</dbReference>
<accession>A0ABW3M0L0</accession>
<dbReference type="Gene3D" id="2.60.120.10">
    <property type="entry name" value="Jelly Rolls"/>
    <property type="match status" value="1"/>
</dbReference>
<dbReference type="InterPro" id="IPR050397">
    <property type="entry name" value="Env_Response_Regulators"/>
</dbReference>
<evidence type="ECO:0000256" key="2">
    <source>
        <dbReference type="ARBA" id="ARBA00023125"/>
    </source>
</evidence>
<evidence type="ECO:0000313" key="7">
    <source>
        <dbReference type="Proteomes" id="UP001597045"/>
    </source>
</evidence>
<evidence type="ECO:0000259" key="5">
    <source>
        <dbReference type="PROSITE" id="PS51063"/>
    </source>
</evidence>
<dbReference type="Proteomes" id="UP001597045">
    <property type="component" value="Unassembled WGS sequence"/>
</dbReference>
<dbReference type="PROSITE" id="PS00889">
    <property type="entry name" value="CNMP_BINDING_2"/>
    <property type="match status" value="1"/>
</dbReference>
<dbReference type="InterPro" id="IPR036390">
    <property type="entry name" value="WH_DNA-bd_sf"/>
</dbReference>
<evidence type="ECO:0000256" key="1">
    <source>
        <dbReference type="ARBA" id="ARBA00023015"/>
    </source>
</evidence>
<dbReference type="CDD" id="cd00038">
    <property type="entry name" value="CAP_ED"/>
    <property type="match status" value="1"/>
</dbReference>
<dbReference type="InterPro" id="IPR014710">
    <property type="entry name" value="RmlC-like_jellyroll"/>
</dbReference>
<dbReference type="InterPro" id="IPR000595">
    <property type="entry name" value="cNMP-bd_dom"/>
</dbReference>
<keyword evidence="1" id="KW-0805">Transcription regulation</keyword>
<keyword evidence="7" id="KW-1185">Reference proteome</keyword>
<dbReference type="InterPro" id="IPR012318">
    <property type="entry name" value="HTH_CRP"/>
</dbReference>
<dbReference type="PROSITE" id="PS51063">
    <property type="entry name" value="HTH_CRP_2"/>
    <property type="match status" value="1"/>
</dbReference>
<proteinExistence type="predicted"/>
<dbReference type="Pfam" id="PF13545">
    <property type="entry name" value="HTH_Crp_2"/>
    <property type="match status" value="1"/>
</dbReference>
<keyword evidence="3" id="KW-0804">Transcription</keyword>
<organism evidence="6 7">
    <name type="scientific">Kibdelosporangium lantanae</name>
    <dbReference type="NCBI Taxonomy" id="1497396"/>
    <lineage>
        <taxon>Bacteria</taxon>
        <taxon>Bacillati</taxon>
        <taxon>Actinomycetota</taxon>
        <taxon>Actinomycetes</taxon>
        <taxon>Pseudonocardiales</taxon>
        <taxon>Pseudonocardiaceae</taxon>
        <taxon>Kibdelosporangium</taxon>
    </lineage>
</organism>
<dbReference type="PROSITE" id="PS50042">
    <property type="entry name" value="CNMP_BINDING_3"/>
    <property type="match status" value="1"/>
</dbReference>
<gene>
    <name evidence="6" type="ORF">ACFQ1S_00015</name>
</gene>
<dbReference type="SUPFAM" id="SSF51206">
    <property type="entry name" value="cAMP-binding domain-like"/>
    <property type="match status" value="1"/>
</dbReference>
<keyword evidence="2" id="KW-0238">DNA-binding</keyword>
<dbReference type="Pfam" id="PF00027">
    <property type="entry name" value="cNMP_binding"/>
    <property type="match status" value="1"/>
</dbReference>
<sequence>MSKISEQLVRQFADIGTISHYDGNVVLIHQGATDRVVFLLVSGCVKITAQLDNGNTALLAIRAGGDVVGELAVVDGHERSATVRTCSPTVAITLDAARFAETLGPDVAAWLALMGAISAKFRAAIRRHTDHTGTTKVVALARVLVELATTYGDTSSGTGLVIGINLNQAEWATLIGASEATAHRALTDLRIQGLITTRNRRMIVRDLDRLRAVAYPDTPSNDGQ</sequence>
<dbReference type="Gene3D" id="1.10.10.10">
    <property type="entry name" value="Winged helix-like DNA-binding domain superfamily/Winged helix DNA-binding domain"/>
    <property type="match status" value="1"/>
</dbReference>
<dbReference type="SUPFAM" id="SSF46785">
    <property type="entry name" value="Winged helix' DNA-binding domain"/>
    <property type="match status" value="1"/>
</dbReference>
<feature type="domain" description="Cyclic nucleotide-binding" evidence="4">
    <location>
        <begin position="1"/>
        <end position="105"/>
    </location>
</feature>
<comment type="caution">
    <text evidence="6">The sequence shown here is derived from an EMBL/GenBank/DDBJ whole genome shotgun (WGS) entry which is preliminary data.</text>
</comment>
<protein>
    <submittedName>
        <fullName evidence="6">Crp/Fnr family transcriptional regulator</fullName>
    </submittedName>
</protein>